<accession>A0A916RHC9</accession>
<evidence type="ECO:0000313" key="1">
    <source>
        <dbReference type="EMBL" id="GGA53905.1"/>
    </source>
</evidence>
<name>A0A916RHC9_9BACT</name>
<dbReference type="AlphaFoldDB" id="A0A916RHC9"/>
<gene>
    <name evidence="1" type="ORF">GCM10011507_01350</name>
</gene>
<reference evidence="1" key="2">
    <citation type="submission" date="2020-09" db="EMBL/GenBank/DDBJ databases">
        <authorList>
            <person name="Sun Q."/>
            <person name="Zhou Y."/>
        </authorList>
    </citation>
    <scope>NUCLEOTIDE SEQUENCE</scope>
    <source>
        <strain evidence="1">CGMCC 1.15447</strain>
    </source>
</reference>
<sequence>MADRCYIIREATEQMRDALIRMDASAFHFYDGICDFTIHVQLQLLRSSVPEANGLRLAISMKPWKFAFWKVSFSVHPIHDLHATYIATHGLKKPLLPGARLVTITG</sequence>
<reference evidence="1" key="1">
    <citation type="journal article" date="2014" name="Int. J. Syst. Evol. Microbiol.">
        <title>Complete genome sequence of Corynebacterium casei LMG S-19264T (=DSM 44701T), isolated from a smear-ripened cheese.</title>
        <authorList>
            <consortium name="US DOE Joint Genome Institute (JGI-PGF)"/>
            <person name="Walter F."/>
            <person name="Albersmeier A."/>
            <person name="Kalinowski J."/>
            <person name="Ruckert C."/>
        </authorList>
    </citation>
    <scope>NUCLEOTIDE SEQUENCE</scope>
    <source>
        <strain evidence="1">CGMCC 1.15447</strain>
    </source>
</reference>
<dbReference type="EMBL" id="BMJB01000001">
    <property type="protein sequence ID" value="GGA53905.1"/>
    <property type="molecule type" value="Genomic_DNA"/>
</dbReference>
<evidence type="ECO:0000313" key="2">
    <source>
        <dbReference type="Proteomes" id="UP000648801"/>
    </source>
</evidence>
<comment type="caution">
    <text evidence="1">The sequence shown here is derived from an EMBL/GenBank/DDBJ whole genome shotgun (WGS) entry which is preliminary data.</text>
</comment>
<keyword evidence="2" id="KW-1185">Reference proteome</keyword>
<dbReference type="Proteomes" id="UP000648801">
    <property type="component" value="Unassembled WGS sequence"/>
</dbReference>
<proteinExistence type="predicted"/>
<organism evidence="1 2">
    <name type="scientific">Edaphobacter acidisoli</name>
    <dbReference type="NCBI Taxonomy" id="2040573"/>
    <lineage>
        <taxon>Bacteria</taxon>
        <taxon>Pseudomonadati</taxon>
        <taxon>Acidobacteriota</taxon>
        <taxon>Terriglobia</taxon>
        <taxon>Terriglobales</taxon>
        <taxon>Acidobacteriaceae</taxon>
        <taxon>Edaphobacter</taxon>
    </lineage>
</organism>
<protein>
    <submittedName>
        <fullName evidence="1">Uncharacterized protein</fullName>
    </submittedName>
</protein>